<gene>
    <name evidence="2" type="ORF">CCACVL1_10606</name>
</gene>
<evidence type="ECO:0000256" key="1">
    <source>
        <dbReference type="SAM" id="Coils"/>
    </source>
</evidence>
<evidence type="ECO:0000313" key="3">
    <source>
        <dbReference type="Proteomes" id="UP000188268"/>
    </source>
</evidence>
<organism evidence="2 3">
    <name type="scientific">Corchorus capsularis</name>
    <name type="common">Jute</name>
    <dbReference type="NCBI Taxonomy" id="210143"/>
    <lineage>
        <taxon>Eukaryota</taxon>
        <taxon>Viridiplantae</taxon>
        <taxon>Streptophyta</taxon>
        <taxon>Embryophyta</taxon>
        <taxon>Tracheophyta</taxon>
        <taxon>Spermatophyta</taxon>
        <taxon>Magnoliopsida</taxon>
        <taxon>eudicotyledons</taxon>
        <taxon>Gunneridae</taxon>
        <taxon>Pentapetalae</taxon>
        <taxon>rosids</taxon>
        <taxon>malvids</taxon>
        <taxon>Malvales</taxon>
        <taxon>Malvaceae</taxon>
        <taxon>Grewioideae</taxon>
        <taxon>Apeibeae</taxon>
        <taxon>Corchorus</taxon>
    </lineage>
</organism>
<comment type="caution">
    <text evidence="2">The sequence shown here is derived from an EMBL/GenBank/DDBJ whole genome shotgun (WGS) entry which is preliminary data.</text>
</comment>
<protein>
    <submittedName>
        <fullName evidence="2">Sister chromatid cohesion protein DCC1</fullName>
    </submittedName>
</protein>
<dbReference type="OrthoDB" id="10487027at2759"/>
<evidence type="ECO:0000313" key="2">
    <source>
        <dbReference type="EMBL" id="OMO84857.1"/>
    </source>
</evidence>
<dbReference type="Proteomes" id="UP000188268">
    <property type="component" value="Unassembled WGS sequence"/>
</dbReference>
<proteinExistence type="predicted"/>
<dbReference type="Gramene" id="OMO84857">
    <property type="protein sequence ID" value="OMO84857"/>
    <property type="gene ID" value="CCACVL1_10606"/>
</dbReference>
<sequence length="123" mass="13924">MIDGPKGKGKPTLKTLRQRSGEDIYDSGFLKAEMASLLVIKKTSPFIIAALNSRFPKRGKYTQDKLKAIEDECEELRKETALMIKQSAKTQIRYLKRIDNFRPTQTADARPPAVNACRAIARR</sequence>
<keyword evidence="1" id="KW-0175">Coiled coil</keyword>
<dbReference type="EMBL" id="AWWV01009665">
    <property type="protein sequence ID" value="OMO84857.1"/>
    <property type="molecule type" value="Genomic_DNA"/>
</dbReference>
<reference evidence="2 3" key="1">
    <citation type="submission" date="2013-09" db="EMBL/GenBank/DDBJ databases">
        <title>Corchorus capsularis genome sequencing.</title>
        <authorList>
            <person name="Alam M."/>
            <person name="Haque M.S."/>
            <person name="Islam M.S."/>
            <person name="Emdad E.M."/>
            <person name="Islam M.M."/>
            <person name="Ahmed B."/>
            <person name="Halim A."/>
            <person name="Hossen Q.M.M."/>
            <person name="Hossain M.Z."/>
            <person name="Ahmed R."/>
            <person name="Khan M.M."/>
            <person name="Islam R."/>
            <person name="Rashid M.M."/>
            <person name="Khan S.A."/>
            <person name="Rahman M.S."/>
            <person name="Alam M."/>
        </authorList>
    </citation>
    <scope>NUCLEOTIDE SEQUENCE [LARGE SCALE GENOMIC DNA]</scope>
    <source>
        <strain evidence="3">cv. CVL-1</strain>
        <tissue evidence="2">Whole seedling</tissue>
    </source>
</reference>
<keyword evidence="3" id="KW-1185">Reference proteome</keyword>
<feature type="coiled-coil region" evidence="1">
    <location>
        <begin position="59"/>
        <end position="86"/>
    </location>
</feature>
<name>A0A1R3IQL1_COCAP</name>
<accession>A0A1R3IQL1</accession>
<dbReference type="AlphaFoldDB" id="A0A1R3IQL1"/>